<keyword evidence="2" id="KW-1185">Reference proteome</keyword>
<dbReference type="InParanoid" id="A0A6J2WE07"/>
<dbReference type="AlphaFoldDB" id="A0A6J2WE07"/>
<evidence type="ECO:0000313" key="3">
    <source>
        <dbReference type="RefSeq" id="XP_030643705.1"/>
    </source>
</evidence>
<feature type="region of interest" description="Disordered" evidence="1">
    <location>
        <begin position="182"/>
        <end position="204"/>
    </location>
</feature>
<feature type="compositionally biased region" description="Polar residues" evidence="1">
    <location>
        <begin position="184"/>
        <end position="193"/>
    </location>
</feature>
<evidence type="ECO:0000256" key="1">
    <source>
        <dbReference type="SAM" id="MobiDB-lite"/>
    </source>
</evidence>
<organism evidence="2 3">
    <name type="scientific">Chanos chanos</name>
    <name type="common">Milkfish</name>
    <name type="synonym">Mugil chanos</name>
    <dbReference type="NCBI Taxonomy" id="29144"/>
    <lineage>
        <taxon>Eukaryota</taxon>
        <taxon>Metazoa</taxon>
        <taxon>Chordata</taxon>
        <taxon>Craniata</taxon>
        <taxon>Vertebrata</taxon>
        <taxon>Euteleostomi</taxon>
        <taxon>Actinopterygii</taxon>
        <taxon>Neopterygii</taxon>
        <taxon>Teleostei</taxon>
        <taxon>Ostariophysi</taxon>
        <taxon>Gonorynchiformes</taxon>
        <taxon>Chanidae</taxon>
        <taxon>Chanos</taxon>
    </lineage>
</organism>
<dbReference type="PANTHER" id="PTHR38706">
    <property type="entry name" value="SI:CH211-198C19.1-RELATED"/>
    <property type="match status" value="1"/>
</dbReference>
<dbReference type="RefSeq" id="XP_030643705.1">
    <property type="nucleotide sequence ID" value="XM_030787845.1"/>
</dbReference>
<dbReference type="PANTHER" id="PTHR38706:SF2">
    <property type="match status" value="1"/>
</dbReference>
<dbReference type="OrthoDB" id="8961033at2759"/>
<sequence length="214" mass="24797">MRKLKTLNEMTQLRASGFGQQWPRHGLKLLYWFAHDCVYFDTNNEMLAQCEPFSGDFGFHLFQNRSDENLLPFSDLPYYEVGNLNSRGANQLPHYVRKDYTGVHDDSNVDRIIVSVDDEESFDKVYITEHHDTSTFNHERTYRISRGLLIIIRNMDLDTFLEQAGSASKRPNNQDYVVNIESGAKNTGSNTKPTRPPESRSGSRGFWERFCTIL</sequence>
<evidence type="ECO:0000313" key="2">
    <source>
        <dbReference type="Proteomes" id="UP000504632"/>
    </source>
</evidence>
<dbReference type="GeneID" id="115823822"/>
<name>A0A6J2WE07_CHACN</name>
<proteinExistence type="predicted"/>
<dbReference type="Proteomes" id="UP000504632">
    <property type="component" value="Chromosome 11"/>
</dbReference>
<reference evidence="2" key="1">
    <citation type="submission" date="2024-06" db="UniProtKB">
        <authorList>
            <consortium name="RefSeq"/>
        </authorList>
    </citation>
    <scope>NUCLEOTIDE SEQUENCE [LARGE SCALE GENOMIC DNA]</scope>
</reference>
<accession>A0A6J2WE07</accession>
<gene>
    <name evidence="3" type="primary">LOC115823822</name>
</gene>
<protein>
    <submittedName>
        <fullName evidence="3">Uncharacterized protein LOC115823822</fullName>
    </submittedName>
</protein>
<reference evidence="3" key="2">
    <citation type="submission" date="2025-08" db="UniProtKB">
        <authorList>
            <consortium name="RefSeq"/>
        </authorList>
    </citation>
    <scope>IDENTIFICATION</scope>
</reference>